<dbReference type="InterPro" id="IPR055199">
    <property type="entry name" value="Hda_lid"/>
</dbReference>
<dbReference type="NCBIfam" id="NF006485">
    <property type="entry name" value="PRK08903.1-5"/>
    <property type="match status" value="1"/>
</dbReference>
<dbReference type="InterPro" id="IPR027417">
    <property type="entry name" value="P-loop_NTPase"/>
</dbReference>
<dbReference type="CDD" id="cd00009">
    <property type="entry name" value="AAA"/>
    <property type="match status" value="1"/>
</dbReference>
<feature type="domain" description="Chromosomal replication initiator protein DnaA ATPAse" evidence="1">
    <location>
        <begin position="16"/>
        <end position="154"/>
    </location>
</feature>
<dbReference type="GO" id="GO:0006270">
    <property type="term" value="P:DNA replication initiation"/>
    <property type="evidence" value="ECO:0007669"/>
    <property type="project" value="TreeGrafter"/>
</dbReference>
<dbReference type="RefSeq" id="WP_094855317.1">
    <property type="nucleotide sequence ID" value="NZ_NEVM01000005.1"/>
</dbReference>
<keyword evidence="4" id="KW-1185">Reference proteome</keyword>
<dbReference type="PANTHER" id="PTHR30050">
    <property type="entry name" value="CHROMOSOMAL REPLICATION INITIATOR PROTEIN DNAA"/>
    <property type="match status" value="1"/>
</dbReference>
<dbReference type="NCBIfam" id="TIGR03420">
    <property type="entry name" value="DnaA_homol_Hda"/>
    <property type="match status" value="1"/>
</dbReference>
<dbReference type="PANTHER" id="PTHR30050:SF5">
    <property type="entry name" value="DNAA REGULATORY INACTIVATOR HDA"/>
    <property type="match status" value="1"/>
</dbReference>
<dbReference type="Pfam" id="PF00308">
    <property type="entry name" value="Bac_DnaA"/>
    <property type="match status" value="1"/>
</dbReference>
<accession>A0A261S0M2</accession>
<gene>
    <name evidence="3" type="ORF">CAL29_23310</name>
</gene>
<protein>
    <submittedName>
        <fullName evidence="3">DnaA regulatory inactivator Hda</fullName>
    </submittedName>
</protein>
<sequence length="234" mass="25287">MNRQLLLSVLPESAPTLANFVPGPNQAALAAVRTLAPGRALYLWGAAGCGRSHLLRALAAAPGARYITAGMEARAALPALAQSDAQAAMPAVIAVDDIHLMDDAGQAALFALYNRWRESAATGRAFALAVAGDRAPLAMPLREDLRTRLGWDLVYGLAQLSDADKLEALAKQAAERGLQLSPEVLNWMLTHYDRDMRRLATLLDALDRYSLATRRPINISLLRTMLADQDIHTK</sequence>
<evidence type="ECO:0000313" key="4">
    <source>
        <dbReference type="Proteomes" id="UP000216020"/>
    </source>
</evidence>
<dbReference type="Gene3D" id="3.40.50.300">
    <property type="entry name" value="P-loop containing nucleotide triphosphate hydrolases"/>
    <property type="match status" value="1"/>
</dbReference>
<dbReference type="EMBL" id="NEVM01000005">
    <property type="protein sequence ID" value="OZI30899.1"/>
    <property type="molecule type" value="Genomic_DNA"/>
</dbReference>
<dbReference type="GO" id="GO:0003688">
    <property type="term" value="F:DNA replication origin binding"/>
    <property type="evidence" value="ECO:0007669"/>
    <property type="project" value="TreeGrafter"/>
</dbReference>
<dbReference type="Proteomes" id="UP000216020">
    <property type="component" value="Unassembled WGS sequence"/>
</dbReference>
<reference evidence="4" key="1">
    <citation type="submission" date="2017-05" db="EMBL/GenBank/DDBJ databases">
        <title>Complete and WGS of Bordetella genogroups.</title>
        <authorList>
            <person name="Spilker T."/>
            <person name="Lipuma J."/>
        </authorList>
    </citation>
    <scope>NUCLEOTIDE SEQUENCE [LARGE SCALE GENOMIC DNA]</scope>
    <source>
        <strain evidence="4">AU16122</strain>
    </source>
</reference>
<dbReference type="Gene3D" id="1.10.8.60">
    <property type="match status" value="1"/>
</dbReference>
<feature type="domain" description="Hda lid" evidence="2">
    <location>
        <begin position="162"/>
        <end position="226"/>
    </location>
</feature>
<dbReference type="Pfam" id="PF22688">
    <property type="entry name" value="Hda_lid"/>
    <property type="match status" value="1"/>
</dbReference>
<dbReference type="InterPro" id="IPR013317">
    <property type="entry name" value="DnaA_dom"/>
</dbReference>
<comment type="caution">
    <text evidence="3">The sequence shown here is derived from an EMBL/GenBank/DDBJ whole genome shotgun (WGS) entry which is preliminary data.</text>
</comment>
<evidence type="ECO:0000259" key="1">
    <source>
        <dbReference type="Pfam" id="PF00308"/>
    </source>
</evidence>
<evidence type="ECO:0000313" key="3">
    <source>
        <dbReference type="EMBL" id="OZI30899.1"/>
    </source>
</evidence>
<dbReference type="InterPro" id="IPR017788">
    <property type="entry name" value="Hda"/>
</dbReference>
<organism evidence="3 4">
    <name type="scientific">Bordetella genomosp. 10</name>
    <dbReference type="NCBI Taxonomy" id="1416804"/>
    <lineage>
        <taxon>Bacteria</taxon>
        <taxon>Pseudomonadati</taxon>
        <taxon>Pseudomonadota</taxon>
        <taxon>Betaproteobacteria</taxon>
        <taxon>Burkholderiales</taxon>
        <taxon>Alcaligenaceae</taxon>
        <taxon>Bordetella</taxon>
    </lineage>
</organism>
<dbReference type="SUPFAM" id="SSF52540">
    <property type="entry name" value="P-loop containing nucleoside triphosphate hydrolases"/>
    <property type="match status" value="1"/>
</dbReference>
<evidence type="ECO:0000259" key="2">
    <source>
        <dbReference type="Pfam" id="PF22688"/>
    </source>
</evidence>
<dbReference type="GO" id="GO:0032297">
    <property type="term" value="P:negative regulation of DNA-templated DNA replication initiation"/>
    <property type="evidence" value="ECO:0007669"/>
    <property type="project" value="InterPro"/>
</dbReference>
<dbReference type="OrthoDB" id="9784878at2"/>
<proteinExistence type="predicted"/>
<dbReference type="AlphaFoldDB" id="A0A261S0M2"/>
<name>A0A261S0M2_9BORD</name>
<dbReference type="GO" id="GO:0005886">
    <property type="term" value="C:plasma membrane"/>
    <property type="evidence" value="ECO:0007669"/>
    <property type="project" value="TreeGrafter"/>
</dbReference>